<proteinExistence type="predicted"/>
<accession>A0AAV4W8N7</accession>
<dbReference type="EMBL" id="BPLR01015704">
    <property type="protein sequence ID" value="GIY77988.1"/>
    <property type="molecule type" value="Genomic_DNA"/>
</dbReference>
<name>A0AAV4W8N7_CAEEX</name>
<sequence>MASSISTKSNKFVILGDYGPFRSLLNNKFANMTEDNPKDAHKDDEMEQTPSTPHPIILALTVNYVLAV</sequence>
<evidence type="ECO:0000256" key="1">
    <source>
        <dbReference type="SAM" id="MobiDB-lite"/>
    </source>
</evidence>
<feature type="compositionally biased region" description="Basic and acidic residues" evidence="1">
    <location>
        <begin position="35"/>
        <end position="44"/>
    </location>
</feature>
<keyword evidence="3" id="KW-1185">Reference proteome</keyword>
<feature type="region of interest" description="Disordered" evidence="1">
    <location>
        <begin position="32"/>
        <end position="52"/>
    </location>
</feature>
<gene>
    <name evidence="2" type="ORF">CEXT_282261</name>
</gene>
<comment type="caution">
    <text evidence="2">The sequence shown here is derived from an EMBL/GenBank/DDBJ whole genome shotgun (WGS) entry which is preliminary data.</text>
</comment>
<protein>
    <submittedName>
        <fullName evidence="2">Uncharacterized protein</fullName>
    </submittedName>
</protein>
<dbReference type="Proteomes" id="UP001054945">
    <property type="component" value="Unassembled WGS sequence"/>
</dbReference>
<organism evidence="2 3">
    <name type="scientific">Caerostris extrusa</name>
    <name type="common">Bark spider</name>
    <name type="synonym">Caerostris bankana</name>
    <dbReference type="NCBI Taxonomy" id="172846"/>
    <lineage>
        <taxon>Eukaryota</taxon>
        <taxon>Metazoa</taxon>
        <taxon>Ecdysozoa</taxon>
        <taxon>Arthropoda</taxon>
        <taxon>Chelicerata</taxon>
        <taxon>Arachnida</taxon>
        <taxon>Araneae</taxon>
        <taxon>Araneomorphae</taxon>
        <taxon>Entelegynae</taxon>
        <taxon>Araneoidea</taxon>
        <taxon>Araneidae</taxon>
        <taxon>Caerostris</taxon>
    </lineage>
</organism>
<dbReference type="AlphaFoldDB" id="A0AAV4W8N7"/>
<evidence type="ECO:0000313" key="2">
    <source>
        <dbReference type="EMBL" id="GIY77988.1"/>
    </source>
</evidence>
<reference evidence="2 3" key="1">
    <citation type="submission" date="2021-06" db="EMBL/GenBank/DDBJ databases">
        <title>Caerostris extrusa draft genome.</title>
        <authorList>
            <person name="Kono N."/>
            <person name="Arakawa K."/>
        </authorList>
    </citation>
    <scope>NUCLEOTIDE SEQUENCE [LARGE SCALE GENOMIC DNA]</scope>
</reference>
<evidence type="ECO:0000313" key="3">
    <source>
        <dbReference type="Proteomes" id="UP001054945"/>
    </source>
</evidence>